<comment type="caution">
    <text evidence="2">The sequence shown here is derived from an EMBL/GenBank/DDBJ whole genome shotgun (WGS) entry which is preliminary data.</text>
</comment>
<evidence type="ECO:0000313" key="2">
    <source>
        <dbReference type="EMBL" id="RNA44097.1"/>
    </source>
</evidence>
<feature type="transmembrane region" description="Helical" evidence="1">
    <location>
        <begin position="43"/>
        <end position="63"/>
    </location>
</feature>
<protein>
    <submittedName>
        <fullName evidence="2">Uncharacterized protein</fullName>
    </submittedName>
</protein>
<keyword evidence="1" id="KW-0472">Membrane</keyword>
<keyword evidence="1" id="KW-1133">Transmembrane helix</keyword>
<dbReference type="Proteomes" id="UP000276133">
    <property type="component" value="Unassembled WGS sequence"/>
</dbReference>
<keyword evidence="3" id="KW-1185">Reference proteome</keyword>
<gene>
    <name evidence="2" type="ORF">BpHYR1_013558</name>
</gene>
<keyword evidence="1" id="KW-0812">Transmembrane</keyword>
<dbReference type="AlphaFoldDB" id="A0A3M7T886"/>
<proteinExistence type="predicted"/>
<sequence>MLSNGGFLFRISSKSEKKINWRCIETKVDIFFYFNFFFQVYCYLYLAILISAITFLCSINLAILNTAILKDTLKIFSVFLSLFKVTKIFVKTVYRSSTVFYAFFVKITKK</sequence>
<organism evidence="2 3">
    <name type="scientific">Brachionus plicatilis</name>
    <name type="common">Marine rotifer</name>
    <name type="synonym">Brachionus muelleri</name>
    <dbReference type="NCBI Taxonomy" id="10195"/>
    <lineage>
        <taxon>Eukaryota</taxon>
        <taxon>Metazoa</taxon>
        <taxon>Spiralia</taxon>
        <taxon>Gnathifera</taxon>
        <taxon>Rotifera</taxon>
        <taxon>Eurotatoria</taxon>
        <taxon>Monogononta</taxon>
        <taxon>Pseudotrocha</taxon>
        <taxon>Ploima</taxon>
        <taxon>Brachionidae</taxon>
        <taxon>Brachionus</taxon>
    </lineage>
</organism>
<dbReference type="EMBL" id="REGN01000155">
    <property type="protein sequence ID" value="RNA44097.1"/>
    <property type="molecule type" value="Genomic_DNA"/>
</dbReference>
<reference evidence="2 3" key="1">
    <citation type="journal article" date="2018" name="Sci. Rep.">
        <title>Genomic signatures of local adaptation to the degree of environmental predictability in rotifers.</title>
        <authorList>
            <person name="Franch-Gras L."/>
            <person name="Hahn C."/>
            <person name="Garcia-Roger E.M."/>
            <person name="Carmona M.J."/>
            <person name="Serra M."/>
            <person name="Gomez A."/>
        </authorList>
    </citation>
    <scope>NUCLEOTIDE SEQUENCE [LARGE SCALE GENOMIC DNA]</scope>
    <source>
        <strain evidence="2">HYR1</strain>
    </source>
</reference>
<accession>A0A3M7T886</accession>
<evidence type="ECO:0000313" key="3">
    <source>
        <dbReference type="Proteomes" id="UP000276133"/>
    </source>
</evidence>
<evidence type="ECO:0000256" key="1">
    <source>
        <dbReference type="SAM" id="Phobius"/>
    </source>
</evidence>
<name>A0A3M7T886_BRAPC</name>